<keyword evidence="1" id="KW-0812">Transmembrane</keyword>
<protein>
    <submittedName>
        <fullName evidence="2">Uncharacterized protein</fullName>
    </submittedName>
</protein>
<dbReference type="Proteomes" id="UP000014500">
    <property type="component" value="Unassembled WGS sequence"/>
</dbReference>
<feature type="transmembrane region" description="Helical" evidence="1">
    <location>
        <begin position="12"/>
        <end position="31"/>
    </location>
</feature>
<organism evidence="2 3">
    <name type="scientific">Strigamia maritima</name>
    <name type="common">European centipede</name>
    <name type="synonym">Geophilus maritimus</name>
    <dbReference type="NCBI Taxonomy" id="126957"/>
    <lineage>
        <taxon>Eukaryota</taxon>
        <taxon>Metazoa</taxon>
        <taxon>Ecdysozoa</taxon>
        <taxon>Arthropoda</taxon>
        <taxon>Myriapoda</taxon>
        <taxon>Chilopoda</taxon>
        <taxon>Pleurostigmophora</taxon>
        <taxon>Geophilomorpha</taxon>
        <taxon>Linotaeniidae</taxon>
        <taxon>Strigamia</taxon>
    </lineage>
</organism>
<sequence>MAAQLAAVYRKCFQLLVLIGGITAMSGILVITREVVVRQLFGTDYISAEKYQSLLLELENISRAVLTVESQAVTLSQDLELLKRSARHILSQHSNRTNLSQPPTV</sequence>
<evidence type="ECO:0000256" key="1">
    <source>
        <dbReference type="SAM" id="Phobius"/>
    </source>
</evidence>
<dbReference type="EMBL" id="JH430177">
    <property type="status" value="NOT_ANNOTATED_CDS"/>
    <property type="molecule type" value="Genomic_DNA"/>
</dbReference>
<reference evidence="2" key="2">
    <citation type="submission" date="2015-02" db="UniProtKB">
        <authorList>
            <consortium name="EnsemblMetazoa"/>
        </authorList>
    </citation>
    <scope>IDENTIFICATION</scope>
</reference>
<accession>T1IIK2</accession>
<reference evidence="3" key="1">
    <citation type="submission" date="2011-05" db="EMBL/GenBank/DDBJ databases">
        <authorList>
            <person name="Richards S.R."/>
            <person name="Qu J."/>
            <person name="Jiang H."/>
            <person name="Jhangiani S.N."/>
            <person name="Agravi P."/>
            <person name="Goodspeed R."/>
            <person name="Gross S."/>
            <person name="Mandapat C."/>
            <person name="Jackson L."/>
            <person name="Mathew T."/>
            <person name="Pu L."/>
            <person name="Thornton R."/>
            <person name="Saada N."/>
            <person name="Wilczek-Boney K.B."/>
            <person name="Lee S."/>
            <person name="Kovar C."/>
            <person name="Wu Y."/>
            <person name="Scherer S.E."/>
            <person name="Worley K.C."/>
            <person name="Muzny D.M."/>
            <person name="Gibbs R."/>
        </authorList>
    </citation>
    <scope>NUCLEOTIDE SEQUENCE</scope>
    <source>
        <strain evidence="3">Brora</strain>
    </source>
</reference>
<proteinExistence type="predicted"/>
<dbReference type="AlphaFoldDB" id="T1IIK2"/>
<dbReference type="EnsemblMetazoa" id="SMAR000702-RA">
    <property type="protein sequence ID" value="SMAR000702-PA"/>
    <property type="gene ID" value="SMAR000702"/>
</dbReference>
<keyword evidence="1" id="KW-1133">Transmembrane helix</keyword>
<evidence type="ECO:0000313" key="2">
    <source>
        <dbReference type="EnsemblMetazoa" id="SMAR000702-PA"/>
    </source>
</evidence>
<name>T1IIK2_STRMM</name>
<keyword evidence="1" id="KW-0472">Membrane</keyword>
<keyword evidence="3" id="KW-1185">Reference proteome</keyword>
<dbReference type="HOGENOM" id="CLU_2239954_0_0_1"/>
<evidence type="ECO:0000313" key="3">
    <source>
        <dbReference type="Proteomes" id="UP000014500"/>
    </source>
</evidence>